<dbReference type="SUPFAM" id="SSF53756">
    <property type="entry name" value="UDP-Glycosyltransferase/glycogen phosphorylase"/>
    <property type="match status" value="1"/>
</dbReference>
<dbReference type="eggNOG" id="COG0438">
    <property type="taxonomic scope" value="Bacteria"/>
</dbReference>
<gene>
    <name evidence="1" type="ORF">CfE428DRAFT_3073</name>
</gene>
<dbReference type="AlphaFoldDB" id="B4D2E8"/>
<dbReference type="Proteomes" id="UP000005824">
    <property type="component" value="Unassembled WGS sequence"/>
</dbReference>
<sequence length="335" mass="38202">MDLGILKKLIPTKPVATLAINMRSTSGPWGGSSTFVTQLRTFLRARGWRVTYRLSPEVDAIFLIDPRDDLQLKAFGMPEIIEHRKKYPHVRVVHRVNECDQRKGTSFMDPLLAKASEHVDFTIFIAEWLRDYHAQRWFDVQRPHAVIYNGADSGVFHPIGQRPWKAGEPLRIVTHHWSDNPLKGFDVYEEVDRLITEGKLLGFELWIIGRWPKHIQWKSARTFPPLAGHALAEQLRQCHLYLTGTRWEPCGMHHVEGAQCGLPLVYHEDGGGVVEAGLRYGVGFRANVAEALMSARDRYAALHEQVLERIPSGDRMVLSYAEILQRMLAERSAAS</sequence>
<reference evidence="1 2" key="1">
    <citation type="journal article" date="2011" name="J. Bacteriol.">
        <title>Genome sequence of Chthoniobacter flavus Ellin428, an aerobic heterotrophic soil bacterium.</title>
        <authorList>
            <person name="Kant R."/>
            <person name="van Passel M.W."/>
            <person name="Palva A."/>
            <person name="Lucas S."/>
            <person name="Lapidus A."/>
            <person name="Glavina Del Rio T."/>
            <person name="Dalin E."/>
            <person name="Tice H."/>
            <person name="Bruce D."/>
            <person name="Goodwin L."/>
            <person name="Pitluck S."/>
            <person name="Larimer F.W."/>
            <person name="Land M.L."/>
            <person name="Hauser L."/>
            <person name="Sangwan P."/>
            <person name="de Vos W.M."/>
            <person name="Janssen P.H."/>
            <person name="Smidt H."/>
        </authorList>
    </citation>
    <scope>NUCLEOTIDE SEQUENCE [LARGE SCALE GENOMIC DNA]</scope>
    <source>
        <strain evidence="1 2">Ellin428</strain>
    </source>
</reference>
<evidence type="ECO:0000313" key="1">
    <source>
        <dbReference type="EMBL" id="EDY19388.1"/>
    </source>
</evidence>
<dbReference type="Gene3D" id="3.40.50.2000">
    <property type="entry name" value="Glycogen Phosphorylase B"/>
    <property type="match status" value="2"/>
</dbReference>
<evidence type="ECO:0000313" key="2">
    <source>
        <dbReference type="Proteomes" id="UP000005824"/>
    </source>
</evidence>
<protein>
    <recommendedName>
        <fullName evidence="3">Glycosyl transferase family 1 domain-containing protein</fullName>
    </recommendedName>
</protein>
<comment type="caution">
    <text evidence="1">The sequence shown here is derived from an EMBL/GenBank/DDBJ whole genome shotgun (WGS) entry which is preliminary data.</text>
</comment>
<evidence type="ECO:0008006" key="3">
    <source>
        <dbReference type="Google" id="ProtNLM"/>
    </source>
</evidence>
<dbReference type="InParanoid" id="B4D2E8"/>
<dbReference type="STRING" id="497964.CfE428DRAFT_3073"/>
<name>B4D2E8_9BACT</name>
<keyword evidence="2" id="KW-1185">Reference proteome</keyword>
<proteinExistence type="predicted"/>
<dbReference type="EMBL" id="ABVL01000008">
    <property type="protein sequence ID" value="EDY19388.1"/>
    <property type="molecule type" value="Genomic_DNA"/>
</dbReference>
<organism evidence="1 2">
    <name type="scientific">Chthoniobacter flavus Ellin428</name>
    <dbReference type="NCBI Taxonomy" id="497964"/>
    <lineage>
        <taxon>Bacteria</taxon>
        <taxon>Pseudomonadati</taxon>
        <taxon>Verrucomicrobiota</taxon>
        <taxon>Spartobacteria</taxon>
        <taxon>Chthoniobacterales</taxon>
        <taxon>Chthoniobacteraceae</taxon>
        <taxon>Chthoniobacter</taxon>
    </lineage>
</organism>
<accession>B4D2E8</accession>
<dbReference type="RefSeq" id="WP_006980398.1">
    <property type="nucleotide sequence ID" value="NZ_ABVL01000008.1"/>
</dbReference>